<name>A0AAD5MM47_PARTN</name>
<evidence type="ECO:0000313" key="2">
    <source>
        <dbReference type="Proteomes" id="UP001196413"/>
    </source>
</evidence>
<organism evidence="1 2">
    <name type="scientific">Parelaphostrongylus tenuis</name>
    <name type="common">Meningeal worm</name>
    <dbReference type="NCBI Taxonomy" id="148309"/>
    <lineage>
        <taxon>Eukaryota</taxon>
        <taxon>Metazoa</taxon>
        <taxon>Ecdysozoa</taxon>
        <taxon>Nematoda</taxon>
        <taxon>Chromadorea</taxon>
        <taxon>Rhabditida</taxon>
        <taxon>Rhabditina</taxon>
        <taxon>Rhabditomorpha</taxon>
        <taxon>Strongyloidea</taxon>
        <taxon>Metastrongylidae</taxon>
        <taxon>Parelaphostrongylus</taxon>
    </lineage>
</organism>
<sequence>MMKDDLKMLSDADQYTMAFHQKLKSDKQTTLTSFTSRISPEQHRRVIDVFEQVTVKQHNQA</sequence>
<evidence type="ECO:0000313" key="1">
    <source>
        <dbReference type="EMBL" id="KAJ1346574.1"/>
    </source>
</evidence>
<dbReference type="Proteomes" id="UP001196413">
    <property type="component" value="Unassembled WGS sequence"/>
</dbReference>
<keyword evidence="2" id="KW-1185">Reference proteome</keyword>
<reference evidence="1" key="1">
    <citation type="submission" date="2021-06" db="EMBL/GenBank/DDBJ databases">
        <title>Parelaphostrongylus tenuis whole genome reference sequence.</title>
        <authorList>
            <person name="Garwood T.J."/>
            <person name="Larsen P.A."/>
            <person name="Fountain-Jones N.M."/>
            <person name="Garbe J.R."/>
            <person name="Macchietto M.G."/>
            <person name="Kania S.A."/>
            <person name="Gerhold R.W."/>
            <person name="Richards J.E."/>
            <person name="Wolf T.M."/>
        </authorList>
    </citation>
    <scope>NUCLEOTIDE SEQUENCE</scope>
    <source>
        <strain evidence="1">MNPRO001-30</strain>
        <tissue evidence="1">Meninges</tissue>
    </source>
</reference>
<accession>A0AAD5MM47</accession>
<dbReference type="EMBL" id="JAHQIW010000191">
    <property type="protein sequence ID" value="KAJ1346574.1"/>
    <property type="molecule type" value="Genomic_DNA"/>
</dbReference>
<comment type="caution">
    <text evidence="1">The sequence shown here is derived from an EMBL/GenBank/DDBJ whole genome shotgun (WGS) entry which is preliminary data.</text>
</comment>
<dbReference type="AlphaFoldDB" id="A0AAD5MM47"/>
<gene>
    <name evidence="1" type="ORF">KIN20_001396</name>
</gene>
<protein>
    <submittedName>
        <fullName evidence="1">Uncharacterized protein</fullName>
    </submittedName>
</protein>
<proteinExistence type="predicted"/>